<keyword evidence="12" id="KW-1133">Transmembrane helix</keyword>
<evidence type="ECO:0000256" key="5">
    <source>
        <dbReference type="ARBA" id="ARBA00022763"/>
    </source>
</evidence>
<dbReference type="InterPro" id="IPR015943">
    <property type="entry name" value="WD40/YVTN_repeat-like_dom_sf"/>
</dbReference>
<evidence type="ECO:0000256" key="2">
    <source>
        <dbReference type="ARBA" id="ARBA00007306"/>
    </source>
</evidence>
<keyword evidence="12" id="KW-0472">Membrane</keyword>
<dbReference type="InterPro" id="IPR001680">
    <property type="entry name" value="WD40_rpt"/>
</dbReference>
<keyword evidence="4" id="KW-0677">Repeat</keyword>
<dbReference type="PANTHER" id="PTHR15271">
    <property type="entry name" value="CHROMATIN ASSEMBLY FACTOR 1 SUBUNIT B"/>
    <property type="match status" value="1"/>
</dbReference>
<evidence type="ECO:0000313" key="14">
    <source>
        <dbReference type="EMBL" id="QPG76618.1"/>
    </source>
</evidence>
<feature type="repeat" description="WD" evidence="10">
    <location>
        <begin position="21"/>
        <end position="59"/>
    </location>
</feature>
<dbReference type="PROSITE" id="PS51140">
    <property type="entry name" value="CUE"/>
    <property type="match status" value="1"/>
</dbReference>
<reference evidence="14" key="1">
    <citation type="submission" date="2020-10" db="EMBL/GenBank/DDBJ databases">
        <authorList>
            <person name="Roach M.J.R."/>
        </authorList>
    </citation>
    <scope>NUCLEOTIDE SEQUENCE</scope>
    <source>
        <strain evidence="14">CBS 1945</strain>
    </source>
</reference>
<accession>A0A875S6P3</accession>
<dbReference type="GO" id="GO:0006281">
    <property type="term" value="P:DNA repair"/>
    <property type="evidence" value="ECO:0007669"/>
    <property type="project" value="UniProtKB-KW"/>
</dbReference>
<dbReference type="PROSITE" id="PS50294">
    <property type="entry name" value="WD_REPEATS_REGION"/>
    <property type="match status" value="1"/>
</dbReference>
<evidence type="ECO:0000256" key="10">
    <source>
        <dbReference type="PROSITE-ProRule" id="PRU00221"/>
    </source>
</evidence>
<evidence type="ECO:0000313" key="15">
    <source>
        <dbReference type="Proteomes" id="UP000662931"/>
    </source>
</evidence>
<comment type="similarity">
    <text evidence="2">Belongs to the WD repeat HIR1 family.</text>
</comment>
<keyword evidence="15" id="KW-1185">Reference proteome</keyword>
<dbReference type="AlphaFoldDB" id="A0A875S6P3"/>
<dbReference type="InterPro" id="IPR045145">
    <property type="entry name" value="PTHR15271"/>
</dbReference>
<dbReference type="Gene3D" id="1.10.8.10">
    <property type="entry name" value="DNA helicase RuvA subunit, C-terminal domain"/>
    <property type="match status" value="1"/>
</dbReference>
<keyword evidence="9" id="KW-0539">Nucleus</keyword>
<organism evidence="14 15">
    <name type="scientific">Eeniella nana</name>
    <name type="common">Yeast</name>
    <name type="synonym">Brettanomyces nanus</name>
    <dbReference type="NCBI Taxonomy" id="13502"/>
    <lineage>
        <taxon>Eukaryota</taxon>
        <taxon>Fungi</taxon>
        <taxon>Dikarya</taxon>
        <taxon>Ascomycota</taxon>
        <taxon>Saccharomycotina</taxon>
        <taxon>Pichiomycetes</taxon>
        <taxon>Pichiales</taxon>
        <taxon>Pichiaceae</taxon>
        <taxon>Brettanomyces</taxon>
    </lineage>
</organism>
<gene>
    <name evidence="14" type="ORF">FOA43_004010</name>
</gene>
<evidence type="ECO:0000259" key="13">
    <source>
        <dbReference type="PROSITE" id="PS51140"/>
    </source>
</evidence>
<dbReference type="GeneID" id="62197410"/>
<dbReference type="Pfam" id="PF24105">
    <property type="entry name" value="Beta-prop_CAF1B_HIR1"/>
    <property type="match status" value="2"/>
</dbReference>
<dbReference type="Proteomes" id="UP000662931">
    <property type="component" value="Chromosome 4"/>
</dbReference>
<keyword evidence="8" id="KW-0234">DNA repair</keyword>
<dbReference type="GO" id="GO:0006334">
    <property type="term" value="P:nucleosome assembly"/>
    <property type="evidence" value="ECO:0007669"/>
    <property type="project" value="TreeGrafter"/>
</dbReference>
<evidence type="ECO:0000256" key="9">
    <source>
        <dbReference type="ARBA" id="ARBA00023242"/>
    </source>
</evidence>
<dbReference type="GO" id="GO:0043130">
    <property type="term" value="F:ubiquitin binding"/>
    <property type="evidence" value="ECO:0007669"/>
    <property type="project" value="InterPro"/>
</dbReference>
<feature type="compositionally biased region" description="Polar residues" evidence="11">
    <location>
        <begin position="580"/>
        <end position="598"/>
    </location>
</feature>
<feature type="domain" description="CUE" evidence="13">
    <location>
        <begin position="528"/>
        <end position="570"/>
    </location>
</feature>
<keyword evidence="6" id="KW-0833">Ubl conjugation pathway</keyword>
<evidence type="ECO:0000256" key="3">
    <source>
        <dbReference type="ARBA" id="ARBA00022574"/>
    </source>
</evidence>
<comment type="subcellular location">
    <subcellularLocation>
        <location evidence="1">Nucleus</location>
    </subcellularLocation>
</comment>
<dbReference type="GO" id="GO:0005634">
    <property type="term" value="C:nucleus"/>
    <property type="evidence" value="ECO:0007669"/>
    <property type="project" value="UniProtKB-SubCell"/>
</dbReference>
<feature type="repeat" description="WD" evidence="10">
    <location>
        <begin position="175"/>
        <end position="208"/>
    </location>
</feature>
<feature type="transmembrane region" description="Helical" evidence="12">
    <location>
        <begin position="488"/>
        <end position="506"/>
    </location>
</feature>
<keyword evidence="5" id="KW-0227">DNA damage</keyword>
<dbReference type="InterPro" id="IPR003892">
    <property type="entry name" value="CUE"/>
</dbReference>
<dbReference type="InterPro" id="IPR036322">
    <property type="entry name" value="WD40_repeat_dom_sf"/>
</dbReference>
<dbReference type="SUPFAM" id="SSF50978">
    <property type="entry name" value="WD40 repeat-like"/>
    <property type="match status" value="1"/>
</dbReference>
<keyword evidence="12" id="KW-0812">Transmembrane</keyword>
<sequence length="652" mass="72248">MTEKDSGKLPPFSAKTFTLHWHNNSLPVYSVDFQPNRNGKMSSRFATGGGDNNVRIWRLCCEQNGSESVEYLSTLSEHTQAVNCVRFSPTGEYLASASDDGTVKIWKLSDKIIRKFGNDDYDMKESWYVKTVCTTSPRMEIYDICWSPDSRFICCGSMNQVVVIFDATIGSIMWIANHSHYVQGVSWDPRNEYICSQSADRSVQVYKVPGDLDKSSPDITNGETSAAIKPVERLITVSRIRKAELASERIISTQQISVDSPPDAYKLTTLYHNDTLQSFFRRLTFSPDGLLLLSTSGIYKTASSPELNTVYIHTRSGLDQPPVAHIPGFKKPSIAIKFSPVIYNLLPGEDSCFKLPYRMVFAVATQDSVVIFDTQRLKPLGIAANIHYAAITDISWCSNGQVLLTSSTDGFVSRISLDESLLGKDIETYDATMLIKKFPIKKNITTQDPLADTTIGTRLDTPTNTPVTTTIVDMLAASSSDKRMQSSTLSIIATVVVAFVILNYFMSMDSRTSSTHSSTSIRRRRHDVTAQMIETVQQIAPNLTMAQIRYDLERTGDVNVTIDRYLNRGTLPNPPGTVSELPSETSSEAQPETAFNSPSDKKSAASESSVEGPFNGLSFEAKRSELAMDARAKLSRKAGLSWDQLKANYGYA</sequence>
<dbReference type="KEGG" id="bnn:FOA43_004010"/>
<evidence type="ECO:0000256" key="8">
    <source>
        <dbReference type="ARBA" id="ARBA00023204"/>
    </source>
</evidence>
<evidence type="ECO:0000256" key="12">
    <source>
        <dbReference type="SAM" id="Phobius"/>
    </source>
</evidence>
<evidence type="ECO:0000256" key="4">
    <source>
        <dbReference type="ARBA" id="ARBA00022737"/>
    </source>
</evidence>
<feature type="repeat" description="WD" evidence="10">
    <location>
        <begin position="75"/>
        <end position="109"/>
    </location>
</feature>
<feature type="region of interest" description="Disordered" evidence="11">
    <location>
        <begin position="566"/>
        <end position="616"/>
    </location>
</feature>
<evidence type="ECO:0000256" key="11">
    <source>
        <dbReference type="SAM" id="MobiDB-lite"/>
    </source>
</evidence>
<dbReference type="OrthoDB" id="71227at2759"/>
<dbReference type="SMART" id="SM00320">
    <property type="entry name" value="WD40"/>
    <property type="match status" value="5"/>
</dbReference>
<dbReference type="GO" id="GO:0033186">
    <property type="term" value="C:CAF-1 complex"/>
    <property type="evidence" value="ECO:0007669"/>
    <property type="project" value="TreeGrafter"/>
</dbReference>
<evidence type="ECO:0000256" key="1">
    <source>
        <dbReference type="ARBA" id="ARBA00004123"/>
    </source>
</evidence>
<dbReference type="CDD" id="cd14424">
    <property type="entry name" value="CUE_Cue1p_like"/>
    <property type="match status" value="1"/>
</dbReference>
<dbReference type="PANTHER" id="PTHR15271:SF4">
    <property type="entry name" value="CHROMATIN ASSEMBLY FACTOR 1 SUBUNIT B"/>
    <property type="match status" value="1"/>
</dbReference>
<proteinExistence type="inferred from homology"/>
<evidence type="ECO:0000256" key="6">
    <source>
        <dbReference type="ARBA" id="ARBA00022786"/>
    </source>
</evidence>
<evidence type="ECO:0000256" key="7">
    <source>
        <dbReference type="ARBA" id="ARBA00022853"/>
    </source>
</evidence>
<dbReference type="SMART" id="SM00546">
    <property type="entry name" value="CUE"/>
    <property type="match status" value="1"/>
</dbReference>
<dbReference type="Pfam" id="PF02845">
    <property type="entry name" value="CUE"/>
    <property type="match status" value="1"/>
</dbReference>
<dbReference type="InterPro" id="IPR055410">
    <property type="entry name" value="Beta-prop_CAF1B_HIR1"/>
</dbReference>
<keyword evidence="3 10" id="KW-0853">WD repeat</keyword>
<dbReference type="PROSITE" id="PS50082">
    <property type="entry name" value="WD_REPEATS_2"/>
    <property type="match status" value="3"/>
</dbReference>
<name>A0A875S6P3_EENNA</name>
<dbReference type="Gene3D" id="2.130.10.10">
    <property type="entry name" value="YVTN repeat-like/Quinoprotein amine dehydrogenase"/>
    <property type="match status" value="2"/>
</dbReference>
<dbReference type="EMBL" id="CP064815">
    <property type="protein sequence ID" value="QPG76618.1"/>
    <property type="molecule type" value="Genomic_DNA"/>
</dbReference>
<keyword evidence="7" id="KW-0156">Chromatin regulator</keyword>
<dbReference type="GO" id="GO:0006335">
    <property type="term" value="P:DNA replication-dependent chromatin assembly"/>
    <property type="evidence" value="ECO:0007669"/>
    <property type="project" value="InterPro"/>
</dbReference>
<dbReference type="RefSeq" id="XP_038780183.1">
    <property type="nucleotide sequence ID" value="XM_038924255.1"/>
</dbReference>
<protein>
    <recommendedName>
        <fullName evidence="13">CUE domain-containing protein</fullName>
    </recommendedName>
</protein>